<keyword evidence="1" id="KW-0472">Membrane</keyword>
<dbReference type="WBParaSite" id="BXY_1634900.1">
    <property type="protein sequence ID" value="BXY_1634900.1"/>
    <property type="gene ID" value="BXY_1634900"/>
</dbReference>
<proteinExistence type="predicted"/>
<organism evidence="3 5">
    <name type="scientific">Bursaphelenchus xylophilus</name>
    <name type="common">Pinewood nematode worm</name>
    <name type="synonym">Aphelenchoides xylophilus</name>
    <dbReference type="NCBI Taxonomy" id="6326"/>
    <lineage>
        <taxon>Eukaryota</taxon>
        <taxon>Metazoa</taxon>
        <taxon>Ecdysozoa</taxon>
        <taxon>Nematoda</taxon>
        <taxon>Chromadorea</taxon>
        <taxon>Rhabditida</taxon>
        <taxon>Tylenchina</taxon>
        <taxon>Tylenchomorpha</taxon>
        <taxon>Aphelenchoidea</taxon>
        <taxon>Aphelenchoididae</taxon>
        <taxon>Bursaphelenchus</taxon>
    </lineage>
</organism>
<evidence type="ECO:0000256" key="1">
    <source>
        <dbReference type="SAM" id="Phobius"/>
    </source>
</evidence>
<dbReference type="EMBL" id="CAJFDI010000003">
    <property type="protein sequence ID" value="CAD5221418.1"/>
    <property type="molecule type" value="Genomic_DNA"/>
</dbReference>
<dbReference type="AlphaFoldDB" id="A0A1I7STH9"/>
<keyword evidence="1" id="KW-0812">Transmembrane</keyword>
<gene>
    <name evidence="2" type="ORF">BXYJ_LOCUS6668</name>
</gene>
<dbReference type="Proteomes" id="UP000582659">
    <property type="component" value="Unassembled WGS sequence"/>
</dbReference>
<accession>A0A1I7STH9</accession>
<evidence type="ECO:0000313" key="4">
    <source>
        <dbReference type="Proteomes" id="UP000659654"/>
    </source>
</evidence>
<dbReference type="EMBL" id="CAJFCV020000003">
    <property type="protein sequence ID" value="CAG9108396.1"/>
    <property type="molecule type" value="Genomic_DNA"/>
</dbReference>
<keyword evidence="4" id="KW-1185">Reference proteome</keyword>
<name>A0A1I7STH9_BURXY</name>
<reference evidence="5" key="1">
    <citation type="submission" date="2016-11" db="UniProtKB">
        <authorList>
            <consortium name="WormBaseParasite"/>
        </authorList>
    </citation>
    <scope>IDENTIFICATION</scope>
</reference>
<dbReference type="Proteomes" id="UP000095284">
    <property type="component" value="Unplaced"/>
</dbReference>
<evidence type="ECO:0000313" key="2">
    <source>
        <dbReference type="EMBL" id="CAD5221418.1"/>
    </source>
</evidence>
<protein>
    <submittedName>
        <fullName evidence="2">(pine wood nematode) hypothetical protein</fullName>
    </submittedName>
</protein>
<keyword evidence="1" id="KW-1133">Transmembrane helix</keyword>
<evidence type="ECO:0000313" key="5">
    <source>
        <dbReference type="WBParaSite" id="BXY_1634900.1"/>
    </source>
</evidence>
<dbReference type="SMR" id="A0A1I7STH9"/>
<feature type="transmembrane region" description="Helical" evidence="1">
    <location>
        <begin position="33"/>
        <end position="60"/>
    </location>
</feature>
<reference evidence="2" key="2">
    <citation type="submission" date="2020-09" db="EMBL/GenBank/DDBJ databases">
        <authorList>
            <person name="Kikuchi T."/>
        </authorList>
    </citation>
    <scope>NUCLEOTIDE SEQUENCE</scope>
    <source>
        <strain evidence="2">Ka4C1</strain>
    </source>
</reference>
<sequence length="96" mass="10599">MFMISVSLATTITPNYTTVSTLSGDDRERLNLVLLLVVNGILLMLGAFVVLLLLTCQCLYPSIVKYAKKNGYDFKAGKIDKVDCALAPRMGPRFRP</sequence>
<evidence type="ECO:0000313" key="3">
    <source>
        <dbReference type="Proteomes" id="UP000095284"/>
    </source>
</evidence>
<dbReference type="Proteomes" id="UP000659654">
    <property type="component" value="Unassembled WGS sequence"/>
</dbReference>